<dbReference type="PANTHER" id="PTHR36541:SF1">
    <property type="entry name" value="SUPEROXIDE REDUCTASE-RELATED"/>
    <property type="match status" value="1"/>
</dbReference>
<evidence type="ECO:0000313" key="8">
    <source>
        <dbReference type="Proteomes" id="UP001466331"/>
    </source>
</evidence>
<comment type="similarity">
    <text evidence="1">Belongs to the desulfoferrodoxin family.</text>
</comment>
<dbReference type="PANTHER" id="PTHR36541">
    <property type="entry name" value="SUPEROXIDE REDUCTASE-RELATED"/>
    <property type="match status" value="1"/>
</dbReference>
<organism evidence="7 8">
    <name type="scientific">Rarispira pelagica</name>
    <dbReference type="NCBI Taxonomy" id="3141764"/>
    <lineage>
        <taxon>Bacteria</taxon>
        <taxon>Pseudomonadati</taxon>
        <taxon>Spirochaetota</taxon>
        <taxon>Spirochaetia</taxon>
        <taxon>Winmispirales</taxon>
        <taxon>Winmispiraceae</taxon>
        <taxon>Rarispira</taxon>
    </lineage>
</organism>
<comment type="caution">
    <text evidence="7">The sequence shown here is derived from an EMBL/GenBank/DDBJ whole genome shotgun (WGS) entry which is preliminary data.</text>
</comment>
<keyword evidence="4" id="KW-0249">Electron transport</keyword>
<sequence length="128" mass="14032">MALGNWIKSDDFKKEKHVPVIELPSDIKKGEPFIVTVTVGKEIAHPNTPGHFIQWIKLYFKGQDSNFPVDLGLAEFNAHGAAAGDAQGPALTEPEAIFKVKLDEPGTIVAESYCNIHGLWESSVEVTF</sequence>
<evidence type="ECO:0000313" key="7">
    <source>
        <dbReference type="EMBL" id="MEM5947593.1"/>
    </source>
</evidence>
<evidence type="ECO:0000259" key="6">
    <source>
        <dbReference type="Pfam" id="PF01880"/>
    </source>
</evidence>
<dbReference type="InterPro" id="IPR051233">
    <property type="entry name" value="Desulfoferrodoxin_SOR"/>
</dbReference>
<name>A0ABU9UAA5_9SPIR</name>
<dbReference type="EMBL" id="JBCHKQ010000001">
    <property type="protein sequence ID" value="MEM5947593.1"/>
    <property type="molecule type" value="Genomic_DNA"/>
</dbReference>
<evidence type="ECO:0000256" key="1">
    <source>
        <dbReference type="ARBA" id="ARBA00005941"/>
    </source>
</evidence>
<proteinExistence type="inferred from homology"/>
<gene>
    <name evidence="7" type="ORF">WKV44_03450</name>
</gene>
<evidence type="ECO:0000256" key="4">
    <source>
        <dbReference type="ARBA" id="ARBA00022982"/>
    </source>
</evidence>
<dbReference type="InterPro" id="IPR002742">
    <property type="entry name" value="Desulfoferrodoxin_Fe-bd_dom"/>
</dbReference>
<dbReference type="Gene3D" id="2.60.40.730">
    <property type="entry name" value="SOR catalytic domain"/>
    <property type="match status" value="1"/>
</dbReference>
<evidence type="ECO:0000256" key="3">
    <source>
        <dbReference type="ARBA" id="ARBA00022723"/>
    </source>
</evidence>
<protein>
    <submittedName>
        <fullName evidence="7">Class II SORL domain-containing protein</fullName>
    </submittedName>
</protein>
<dbReference type="RefSeq" id="WP_420069036.1">
    <property type="nucleotide sequence ID" value="NZ_JBCHKQ010000001.1"/>
</dbReference>
<evidence type="ECO:0000256" key="2">
    <source>
        <dbReference type="ARBA" id="ARBA00022448"/>
    </source>
</evidence>
<dbReference type="CDD" id="cd03172">
    <property type="entry name" value="SORL_classII"/>
    <property type="match status" value="1"/>
</dbReference>
<keyword evidence="8" id="KW-1185">Reference proteome</keyword>
<evidence type="ECO:0000256" key="5">
    <source>
        <dbReference type="ARBA" id="ARBA00023004"/>
    </source>
</evidence>
<keyword evidence="5" id="KW-0408">Iron</keyword>
<dbReference type="NCBIfam" id="TIGR00332">
    <property type="entry name" value="neela_ferrous"/>
    <property type="match status" value="1"/>
</dbReference>
<feature type="domain" description="Desulfoferrodoxin ferrous iron-binding" evidence="6">
    <location>
        <begin position="11"/>
        <end position="122"/>
    </location>
</feature>
<dbReference type="Pfam" id="PF01880">
    <property type="entry name" value="Desulfoferrodox"/>
    <property type="match status" value="1"/>
</dbReference>
<keyword evidence="3" id="KW-0479">Metal-binding</keyword>
<dbReference type="SUPFAM" id="SSF49367">
    <property type="entry name" value="Superoxide reductase-like"/>
    <property type="match status" value="1"/>
</dbReference>
<keyword evidence="2" id="KW-0813">Transport</keyword>
<dbReference type="InterPro" id="IPR036073">
    <property type="entry name" value="Desulfoferrodoxin_Fe-bd_dom_sf"/>
</dbReference>
<dbReference type="Proteomes" id="UP001466331">
    <property type="component" value="Unassembled WGS sequence"/>
</dbReference>
<reference evidence="7 8" key="1">
    <citation type="submission" date="2024-03" db="EMBL/GenBank/DDBJ databases">
        <title>Ignisphaera cupida sp. nov., a hyperthermophilic hydrolytic archaeon from a hot spring of Kamchatka, and proposal of Ignisphaeraceae fam. nov.</title>
        <authorList>
            <person name="Podosokorskaya O.A."/>
            <person name="Elcheninov A.G."/>
            <person name="Maltseva A.I."/>
            <person name="Zayulina K.S."/>
            <person name="Novikov A."/>
            <person name="Merkel A.Y."/>
        </authorList>
    </citation>
    <scope>NUCLEOTIDE SEQUENCE [LARGE SCALE GENOMIC DNA]</scope>
    <source>
        <strain evidence="7 8">38H-sp</strain>
    </source>
</reference>
<accession>A0ABU9UAA5</accession>